<dbReference type="SUPFAM" id="SSF52540">
    <property type="entry name" value="P-loop containing nucleoside triphosphate hydrolases"/>
    <property type="match status" value="1"/>
</dbReference>
<dbReference type="RefSeq" id="WP_074570603.1">
    <property type="nucleotide sequence ID" value="NZ_FNJQ01000001.1"/>
</dbReference>
<gene>
    <name evidence="1" type="ORF">SAMN05216366_10166</name>
</gene>
<dbReference type="Pfam" id="PF02572">
    <property type="entry name" value="CobA_CobO_BtuR"/>
    <property type="match status" value="1"/>
</dbReference>
<dbReference type="OrthoDB" id="9810309at2"/>
<sequence>MKKQGLVIVHTGNGKGKTTAALGLAVRAWGDGFRVLILQFIKGGCTYGELKTIETLKNIDDRIEIDQCGLGFTNKGPTTKEEHEAAAKETLQRAQEEIQSGKWDLIILDEINYAVKYELIAEADMLELLDLRPEELHLVMTGRDASESLIERADLVTEMKEIKHPYQKGIKAQKGIEF</sequence>
<proteinExistence type="predicted"/>
<dbReference type="InterPro" id="IPR003724">
    <property type="entry name" value="CblAdoTrfase_CobA"/>
</dbReference>
<dbReference type="GO" id="GO:0008817">
    <property type="term" value="F:corrinoid adenosyltransferase activity"/>
    <property type="evidence" value="ECO:0007669"/>
    <property type="project" value="InterPro"/>
</dbReference>
<accession>A0A1H0M8E0</accession>
<dbReference type="Proteomes" id="UP000182412">
    <property type="component" value="Unassembled WGS sequence"/>
</dbReference>
<dbReference type="EMBL" id="FNJQ01000001">
    <property type="protein sequence ID" value="SDO76739.1"/>
    <property type="molecule type" value="Genomic_DNA"/>
</dbReference>
<dbReference type="PIRSF" id="PIRSF015617">
    <property type="entry name" value="Adensltrnsf_CobA"/>
    <property type="match status" value="1"/>
</dbReference>
<dbReference type="NCBIfam" id="NF004637">
    <property type="entry name" value="PRK05986.1"/>
    <property type="match status" value="1"/>
</dbReference>
<dbReference type="PANTHER" id="PTHR46638">
    <property type="entry name" value="CORRINOID ADENOSYLTRANSFERASE"/>
    <property type="match status" value="1"/>
</dbReference>
<dbReference type="Gene3D" id="3.40.50.300">
    <property type="entry name" value="P-loop containing nucleotide triphosphate hydrolases"/>
    <property type="match status" value="1"/>
</dbReference>
<reference evidence="1 2" key="1">
    <citation type="submission" date="2016-10" db="EMBL/GenBank/DDBJ databases">
        <authorList>
            <person name="de Groot N.N."/>
        </authorList>
    </citation>
    <scope>NUCLEOTIDE SEQUENCE [LARGE SCALE GENOMIC DNA]</scope>
    <source>
        <strain evidence="1 2">S137</strain>
    </source>
</reference>
<dbReference type="NCBIfam" id="TIGR00708">
    <property type="entry name" value="cobA"/>
    <property type="match status" value="1"/>
</dbReference>
<dbReference type="PANTHER" id="PTHR46638:SF1">
    <property type="entry name" value="CORRINOID ADENOSYLTRANSFERASE"/>
    <property type="match status" value="1"/>
</dbReference>
<dbReference type="InterPro" id="IPR027417">
    <property type="entry name" value="P-loop_NTPase"/>
</dbReference>
<evidence type="ECO:0000313" key="2">
    <source>
        <dbReference type="Proteomes" id="UP000182412"/>
    </source>
</evidence>
<dbReference type="CDD" id="cd00561">
    <property type="entry name" value="CobA_ACA"/>
    <property type="match status" value="1"/>
</dbReference>
<dbReference type="GO" id="GO:0005524">
    <property type="term" value="F:ATP binding"/>
    <property type="evidence" value="ECO:0007669"/>
    <property type="project" value="InterPro"/>
</dbReference>
<name>A0A1H0M8E0_SELRU</name>
<evidence type="ECO:0000313" key="1">
    <source>
        <dbReference type="EMBL" id="SDO76739.1"/>
    </source>
</evidence>
<dbReference type="AlphaFoldDB" id="A0A1H0M8E0"/>
<organism evidence="1 2">
    <name type="scientific">Selenomonas ruminantium</name>
    <dbReference type="NCBI Taxonomy" id="971"/>
    <lineage>
        <taxon>Bacteria</taxon>
        <taxon>Bacillati</taxon>
        <taxon>Bacillota</taxon>
        <taxon>Negativicutes</taxon>
        <taxon>Selenomonadales</taxon>
        <taxon>Selenomonadaceae</taxon>
        <taxon>Selenomonas</taxon>
    </lineage>
</organism>
<keyword evidence="1" id="KW-0808">Transferase</keyword>
<dbReference type="GO" id="GO:0009236">
    <property type="term" value="P:cobalamin biosynthetic process"/>
    <property type="evidence" value="ECO:0007669"/>
    <property type="project" value="InterPro"/>
</dbReference>
<protein>
    <submittedName>
        <fullName evidence="1">Cob(I)alamin adenosyltransferase</fullName>
    </submittedName>
</protein>